<organism evidence="4 5">
    <name type="scientific">Effrenium voratum</name>
    <dbReference type="NCBI Taxonomy" id="2562239"/>
    <lineage>
        <taxon>Eukaryota</taxon>
        <taxon>Sar</taxon>
        <taxon>Alveolata</taxon>
        <taxon>Dinophyceae</taxon>
        <taxon>Suessiales</taxon>
        <taxon>Symbiodiniaceae</taxon>
        <taxon>Effrenium</taxon>
    </lineage>
</organism>
<dbReference type="Pfam" id="PF11790">
    <property type="entry name" value="Glyco_hydro_cc"/>
    <property type="match status" value="2"/>
</dbReference>
<dbReference type="AlphaFoldDB" id="A0AA36JC39"/>
<evidence type="ECO:0000313" key="5">
    <source>
        <dbReference type="Proteomes" id="UP001178507"/>
    </source>
</evidence>
<evidence type="ECO:0000313" key="4">
    <source>
        <dbReference type="EMBL" id="CAJ1402283.1"/>
    </source>
</evidence>
<reference evidence="4" key="1">
    <citation type="submission" date="2023-08" db="EMBL/GenBank/DDBJ databases">
        <authorList>
            <person name="Chen Y."/>
            <person name="Shah S."/>
            <person name="Dougan E. K."/>
            <person name="Thang M."/>
            <person name="Chan C."/>
        </authorList>
    </citation>
    <scope>NUCLEOTIDE SEQUENCE</scope>
</reference>
<evidence type="ECO:0000256" key="1">
    <source>
        <dbReference type="SAM" id="MobiDB-lite"/>
    </source>
</evidence>
<dbReference type="PANTHER" id="PTHR34154">
    <property type="entry name" value="ALKALI-SENSITIVE LINKAGE PROTEIN 1"/>
    <property type="match status" value="1"/>
</dbReference>
<feature type="compositionally biased region" description="Low complexity" evidence="1">
    <location>
        <begin position="380"/>
        <end position="405"/>
    </location>
</feature>
<feature type="chain" id="PRO_5041444831" description="Asl1-like glycosyl hydrolase catalytic domain-containing protein" evidence="2">
    <location>
        <begin position="19"/>
        <end position="490"/>
    </location>
</feature>
<dbReference type="Proteomes" id="UP001178507">
    <property type="component" value="Unassembled WGS sequence"/>
</dbReference>
<sequence length="490" mass="53290">MHRMRNSLLCALAAPVAAQKLHCGVGTNTFADCPQCLESAMNSGVFDFWWNWDYAVKVDMSHLNPEVVGKARKTFTPMIWGTKLPKDSGFFSLGGEYVMGFNEPDQYGPACAGDLMPRGFGCGENDFRPATSAGFASLFDPAKAAKEWQKLVNFLASVPERASSALRKIAAPAMAQSPLPLDDCSQDPALPNTTKYCRGWLQHFKEQTLLLECMGLSGQKTNCWDVVDALPIHAYARTAQEVKDKIHQYHKVFQEDFDGINGRTRKTLWLTEVTMGTNDATDLVKFVDDLMNSENGLQNRQLFGFLDRVSWFSQWSVGSFQLGSYAPHTDETFHLMRAGGHAETRTLSYHEAWSSSLFEPTTGRFTPHGLNFVRHCRQNSTSPSAGAPAPVAPSMAPAPVAPSTAPREHSRPKKESMAPCAVGAAVPCPGTGSCAGNQCCPDGSTCPSADAGFKDCTDSKTEDCTQVTEEIHLLMLSVLGHSGLSAGVDL</sequence>
<dbReference type="PANTHER" id="PTHR34154:SF3">
    <property type="entry name" value="ALKALI-SENSITIVE LINKAGE PROTEIN 1"/>
    <property type="match status" value="1"/>
</dbReference>
<feature type="domain" description="Asl1-like glycosyl hydrolase catalytic" evidence="3">
    <location>
        <begin position="42"/>
        <end position="108"/>
    </location>
</feature>
<name>A0AA36JC39_9DINO</name>
<dbReference type="EMBL" id="CAUJNA010003446">
    <property type="protein sequence ID" value="CAJ1402283.1"/>
    <property type="molecule type" value="Genomic_DNA"/>
</dbReference>
<evidence type="ECO:0000259" key="3">
    <source>
        <dbReference type="Pfam" id="PF11790"/>
    </source>
</evidence>
<evidence type="ECO:0000256" key="2">
    <source>
        <dbReference type="SAM" id="SignalP"/>
    </source>
</evidence>
<gene>
    <name evidence="4" type="ORF">EVOR1521_LOCUS25209</name>
</gene>
<keyword evidence="5" id="KW-1185">Reference proteome</keyword>
<keyword evidence="2" id="KW-0732">Signal</keyword>
<feature type="domain" description="Asl1-like glycosyl hydrolase catalytic" evidence="3">
    <location>
        <begin position="136"/>
        <end position="313"/>
    </location>
</feature>
<feature type="region of interest" description="Disordered" evidence="1">
    <location>
        <begin position="376"/>
        <end position="416"/>
    </location>
</feature>
<accession>A0AA36JC39</accession>
<protein>
    <recommendedName>
        <fullName evidence="3">Asl1-like glycosyl hydrolase catalytic domain-containing protein</fullName>
    </recommendedName>
</protein>
<proteinExistence type="predicted"/>
<comment type="caution">
    <text evidence="4">The sequence shown here is derived from an EMBL/GenBank/DDBJ whole genome shotgun (WGS) entry which is preliminary data.</text>
</comment>
<dbReference type="InterPro" id="IPR053183">
    <property type="entry name" value="ASL1"/>
</dbReference>
<dbReference type="InterPro" id="IPR024655">
    <property type="entry name" value="Asl1_glyco_hydro_catalytic"/>
</dbReference>
<feature type="signal peptide" evidence="2">
    <location>
        <begin position="1"/>
        <end position="18"/>
    </location>
</feature>
<feature type="compositionally biased region" description="Basic and acidic residues" evidence="1">
    <location>
        <begin position="406"/>
        <end position="416"/>
    </location>
</feature>